<name>A0A7S8HCC7_9HYPH</name>
<keyword evidence="2" id="KW-1185">Reference proteome</keyword>
<evidence type="ECO:0000313" key="1">
    <source>
        <dbReference type="EMBL" id="QPC43486.1"/>
    </source>
</evidence>
<proteinExistence type="predicted"/>
<protein>
    <recommendedName>
        <fullName evidence="3">F5/8 type C domain-containing protein</fullName>
    </recommendedName>
</protein>
<sequence>MIIIGRSLVLSAPAGSPSRGNPVIGWHNLVTASTVTADTTEPGYPARNLANPSTTPLQSWQAADTTAQALTASLSHVGDIDYVGLAGHNLGAAGIPVTILGSADNGVTWSVLVEQTVLPDNTPALFWFEPQSLTDVQVALGTGAEPARIAVMYIGKLLVMERAMPAGLGFTATPYGRVSETVNGRSESGDFLGRIVVNQRVESAVDFYMSRAFFREQFDPFLKAAVERPFFFAWAPTSYPRETGFVWLTNDPQPIYSFGSRLERLHLEYTGIVS</sequence>
<dbReference type="KEGG" id="kmn:HW532_12745"/>
<reference evidence="1 2" key="1">
    <citation type="submission" date="2020-06" db="EMBL/GenBank/DDBJ databases">
        <title>Genome sequence of 2 isolates from Red Sea Mangroves.</title>
        <authorList>
            <person name="Sefrji F."/>
            <person name="Michoud G."/>
            <person name="Merlino G."/>
            <person name="Daffonchio D."/>
        </authorList>
    </citation>
    <scope>NUCLEOTIDE SEQUENCE [LARGE SCALE GENOMIC DNA]</scope>
    <source>
        <strain evidence="1 2">R1DC25</strain>
    </source>
</reference>
<dbReference type="Proteomes" id="UP000593594">
    <property type="component" value="Chromosome"/>
</dbReference>
<dbReference type="EMBL" id="CP058214">
    <property type="protein sequence ID" value="QPC43486.1"/>
    <property type="molecule type" value="Genomic_DNA"/>
</dbReference>
<evidence type="ECO:0000313" key="2">
    <source>
        <dbReference type="Proteomes" id="UP000593594"/>
    </source>
</evidence>
<gene>
    <name evidence="1" type="ORF">HW532_12745</name>
</gene>
<evidence type="ECO:0008006" key="3">
    <source>
        <dbReference type="Google" id="ProtNLM"/>
    </source>
</evidence>
<dbReference type="RefSeq" id="WP_213160850.1">
    <property type="nucleotide sequence ID" value="NZ_CP058214.1"/>
</dbReference>
<dbReference type="AlphaFoldDB" id="A0A7S8HCC7"/>
<dbReference type="Gene3D" id="2.60.120.260">
    <property type="entry name" value="Galactose-binding domain-like"/>
    <property type="match status" value="1"/>
</dbReference>
<accession>A0A7S8HCC7</accession>
<organism evidence="1 2">
    <name type="scientific">Kaustia mangrovi</name>
    <dbReference type="NCBI Taxonomy" id="2593653"/>
    <lineage>
        <taxon>Bacteria</taxon>
        <taxon>Pseudomonadati</taxon>
        <taxon>Pseudomonadota</taxon>
        <taxon>Alphaproteobacteria</taxon>
        <taxon>Hyphomicrobiales</taxon>
        <taxon>Parvibaculaceae</taxon>
        <taxon>Kaustia</taxon>
    </lineage>
</organism>